<keyword evidence="3 8" id="KW-0812">Transmembrane</keyword>
<name>A0ABS0AU32_9GAMM</name>
<gene>
    <name evidence="11" type="ORF">Y5W_02789</name>
</gene>
<dbReference type="CDD" id="cd11386">
    <property type="entry name" value="MCP_signal"/>
    <property type="match status" value="1"/>
</dbReference>
<evidence type="ECO:0000313" key="11">
    <source>
        <dbReference type="EMBL" id="MBF5057495.1"/>
    </source>
</evidence>
<dbReference type="InterPro" id="IPR003660">
    <property type="entry name" value="HAMP_dom"/>
</dbReference>
<feature type="domain" description="Methyl-accepting transducer" evidence="9">
    <location>
        <begin position="289"/>
        <end position="518"/>
    </location>
</feature>
<dbReference type="Gene3D" id="1.10.287.950">
    <property type="entry name" value="Methyl-accepting chemotaxis protein"/>
    <property type="match status" value="1"/>
</dbReference>
<evidence type="ECO:0000256" key="1">
    <source>
        <dbReference type="ARBA" id="ARBA00004651"/>
    </source>
</evidence>
<keyword evidence="2" id="KW-1003">Cell membrane</keyword>
<dbReference type="Pfam" id="PF17200">
    <property type="entry name" value="sCache_2"/>
    <property type="match status" value="1"/>
</dbReference>
<organism evidence="11 12">
    <name type="scientific">Alloalcanivorax profundimaris</name>
    <dbReference type="NCBI Taxonomy" id="2735259"/>
    <lineage>
        <taxon>Bacteria</taxon>
        <taxon>Pseudomonadati</taxon>
        <taxon>Pseudomonadota</taxon>
        <taxon>Gammaproteobacteria</taxon>
        <taxon>Oceanospirillales</taxon>
        <taxon>Alcanivoracaceae</taxon>
        <taxon>Alloalcanivorax</taxon>
    </lineage>
</organism>
<dbReference type="InterPro" id="IPR033480">
    <property type="entry name" value="sCache_2"/>
</dbReference>
<dbReference type="SUPFAM" id="SSF58104">
    <property type="entry name" value="Methyl-accepting chemotaxis protein (MCP) signaling domain"/>
    <property type="match status" value="1"/>
</dbReference>
<evidence type="ECO:0000256" key="5">
    <source>
        <dbReference type="ARBA" id="ARBA00023136"/>
    </source>
</evidence>
<comment type="similarity">
    <text evidence="6">Belongs to the methyl-accepting chemotaxis (MCP) protein family.</text>
</comment>
<evidence type="ECO:0000256" key="3">
    <source>
        <dbReference type="ARBA" id="ARBA00022692"/>
    </source>
</evidence>
<evidence type="ECO:0000256" key="4">
    <source>
        <dbReference type="ARBA" id="ARBA00022989"/>
    </source>
</evidence>
<feature type="transmembrane region" description="Helical" evidence="8">
    <location>
        <begin position="207"/>
        <end position="229"/>
    </location>
</feature>
<evidence type="ECO:0000256" key="8">
    <source>
        <dbReference type="SAM" id="Phobius"/>
    </source>
</evidence>
<keyword evidence="4 8" id="KW-1133">Transmembrane helix</keyword>
<feature type="domain" description="HAMP" evidence="10">
    <location>
        <begin position="230"/>
        <end position="284"/>
    </location>
</feature>
<dbReference type="RefSeq" id="WP_194865705.1">
    <property type="nucleotide sequence ID" value="NZ_ARXX01000047.1"/>
</dbReference>
<evidence type="ECO:0000313" key="12">
    <source>
        <dbReference type="Proteomes" id="UP000662703"/>
    </source>
</evidence>
<reference evidence="11 12" key="1">
    <citation type="submission" date="2012-09" db="EMBL/GenBank/DDBJ databases">
        <title>Genome Sequence of alkane-degrading Bacterium Alcanivorax sp. 521-1.</title>
        <authorList>
            <person name="Lai Q."/>
            <person name="Shao Z."/>
        </authorList>
    </citation>
    <scope>NUCLEOTIDE SEQUENCE [LARGE SCALE GENOMIC DNA]</scope>
    <source>
        <strain evidence="11 12">521-1</strain>
    </source>
</reference>
<evidence type="ECO:0000256" key="6">
    <source>
        <dbReference type="ARBA" id="ARBA00029447"/>
    </source>
</evidence>
<comment type="subcellular location">
    <subcellularLocation>
        <location evidence="1">Cell membrane</location>
        <topology evidence="1">Multi-pass membrane protein</topology>
    </subcellularLocation>
</comment>
<feature type="transmembrane region" description="Helical" evidence="8">
    <location>
        <begin position="15"/>
        <end position="36"/>
    </location>
</feature>
<evidence type="ECO:0000259" key="10">
    <source>
        <dbReference type="PROSITE" id="PS50885"/>
    </source>
</evidence>
<sequence>MKPFSFNGLRLQAKILLLSLLPMVVAVLVLTLWSAVERTRATDHSLEQQRQAMIEMREQGMRNATEVARSAIRPLLSMDDQAQAKRRAKEMLLGMKFGADGYLFAYDFQGNKVANANNPNDNSWDQQDADGQYLVRDMVHIAQDQGDGPYQYKWLHPGTGEVETKYGYVVAVPEWDWVIGTGVYITDIDEDMAAIEAAARADQRHSLMVTALAGGGLLVVVGVLATWLVRRVVKPIRDTAGAMEDIARGKGDLTRRLAVTGNDEVGELARQFNAFVSRMQDALREVRDTTGSVNGAADEIASGSEELATRTEQSAASLQETSASMEEITATVDHTADSAERASTMVGSAARVAGEGGRAMQEVETTMAAIDESAARIAEIIGLIDGIAFQTNILALNASVEAARAGEHGRGFAVVAQEVRNLAGRSGEASAEIRALIDTSVTRTRQGSELVRRAGATMKEIVDSVTPVSELIADISTGAREQSRGIGQVNTAVAEMDAMTQRNAAMVQQTSASAAEMRRHAERLDTLIKSFVL</sequence>
<accession>A0ABS0AU32</accession>
<dbReference type="Pfam" id="PF00672">
    <property type="entry name" value="HAMP"/>
    <property type="match status" value="1"/>
</dbReference>
<keyword evidence="5 8" id="KW-0472">Membrane</keyword>
<dbReference type="Gene3D" id="3.30.450.20">
    <property type="entry name" value="PAS domain"/>
    <property type="match status" value="1"/>
</dbReference>
<dbReference type="InterPro" id="IPR051310">
    <property type="entry name" value="MCP_chemotaxis"/>
</dbReference>
<dbReference type="Pfam" id="PF00015">
    <property type="entry name" value="MCPsignal"/>
    <property type="match status" value="1"/>
</dbReference>
<dbReference type="PANTHER" id="PTHR43531">
    <property type="entry name" value="PROTEIN ICFG"/>
    <property type="match status" value="1"/>
</dbReference>
<protein>
    <submittedName>
        <fullName evidence="11">Methyl-accepting chemotaxis sensory transducer</fullName>
    </submittedName>
</protein>
<proteinExistence type="inferred from homology"/>
<comment type="caution">
    <text evidence="11">The sequence shown here is derived from an EMBL/GenBank/DDBJ whole genome shotgun (WGS) entry which is preliminary data.</text>
</comment>
<dbReference type="SMART" id="SM00304">
    <property type="entry name" value="HAMP"/>
    <property type="match status" value="1"/>
</dbReference>
<dbReference type="PROSITE" id="PS50111">
    <property type="entry name" value="CHEMOTAXIS_TRANSDUC_2"/>
    <property type="match status" value="1"/>
</dbReference>
<keyword evidence="7" id="KW-0807">Transducer</keyword>
<dbReference type="Proteomes" id="UP000662703">
    <property type="component" value="Unassembled WGS sequence"/>
</dbReference>
<dbReference type="PANTHER" id="PTHR43531:SF16">
    <property type="entry name" value="METHYL-ACCEPTING CHEMOTAXIS PROTEIN II"/>
    <property type="match status" value="1"/>
</dbReference>
<dbReference type="SMART" id="SM00283">
    <property type="entry name" value="MA"/>
    <property type="match status" value="1"/>
</dbReference>
<evidence type="ECO:0000259" key="9">
    <source>
        <dbReference type="PROSITE" id="PS50111"/>
    </source>
</evidence>
<dbReference type="PROSITE" id="PS50885">
    <property type="entry name" value="HAMP"/>
    <property type="match status" value="1"/>
</dbReference>
<dbReference type="InterPro" id="IPR004089">
    <property type="entry name" value="MCPsignal_dom"/>
</dbReference>
<dbReference type="SMART" id="SM01049">
    <property type="entry name" value="Cache_2"/>
    <property type="match status" value="1"/>
</dbReference>
<evidence type="ECO:0000256" key="2">
    <source>
        <dbReference type="ARBA" id="ARBA00022475"/>
    </source>
</evidence>
<evidence type="ECO:0000256" key="7">
    <source>
        <dbReference type="PROSITE-ProRule" id="PRU00284"/>
    </source>
</evidence>
<dbReference type="CDD" id="cd06225">
    <property type="entry name" value="HAMP"/>
    <property type="match status" value="1"/>
</dbReference>
<dbReference type="EMBL" id="ARXX01000047">
    <property type="protein sequence ID" value="MBF5057495.1"/>
    <property type="molecule type" value="Genomic_DNA"/>
</dbReference>
<keyword evidence="12" id="KW-1185">Reference proteome</keyword>